<feature type="domain" description="Radical SAM core" evidence="5">
    <location>
        <begin position="86"/>
        <end position="298"/>
    </location>
</feature>
<dbReference type="InterPro" id="IPR050377">
    <property type="entry name" value="Radical_SAM_PqqE_MftC-like"/>
</dbReference>
<dbReference type="PROSITE" id="PS51918">
    <property type="entry name" value="RADICAL_SAM"/>
    <property type="match status" value="1"/>
</dbReference>
<keyword evidence="1" id="KW-0949">S-adenosyl-L-methionine</keyword>
<dbReference type="EMBL" id="CDNY01000001">
    <property type="protein sequence ID" value="CEN31372.1"/>
    <property type="molecule type" value="Genomic_DNA"/>
</dbReference>
<dbReference type="Pfam" id="PF04055">
    <property type="entry name" value="Radical_SAM"/>
    <property type="match status" value="1"/>
</dbReference>
<evidence type="ECO:0000313" key="6">
    <source>
        <dbReference type="EMBL" id="CEN31372.1"/>
    </source>
</evidence>
<dbReference type="RefSeq" id="WP_057557013.1">
    <property type="nucleotide sequence ID" value="NZ_CDNY01000001.1"/>
</dbReference>
<dbReference type="SFLD" id="SFLDG01067">
    <property type="entry name" value="SPASM/twitch_domain_containing"/>
    <property type="match status" value="1"/>
</dbReference>
<dbReference type="SFLD" id="SFLDS00029">
    <property type="entry name" value="Radical_SAM"/>
    <property type="match status" value="1"/>
</dbReference>
<keyword evidence="3" id="KW-0408">Iron</keyword>
<dbReference type="GO" id="GO:0046872">
    <property type="term" value="F:metal ion binding"/>
    <property type="evidence" value="ECO:0007669"/>
    <property type="project" value="UniProtKB-KW"/>
</dbReference>
<evidence type="ECO:0000256" key="4">
    <source>
        <dbReference type="ARBA" id="ARBA00023014"/>
    </source>
</evidence>
<dbReference type="AlphaFoldDB" id="A0A9P1L112"/>
<dbReference type="InterPro" id="IPR006638">
    <property type="entry name" value="Elp3/MiaA/NifB-like_rSAM"/>
</dbReference>
<gene>
    <name evidence="6" type="primary">moaA_3</name>
    <name evidence="6" type="ORF">UMC4404_32041</name>
</gene>
<reference evidence="7" key="1">
    <citation type="submission" date="2015-01" db="EMBL/GenBank/DDBJ databases">
        <authorList>
            <person name="Aslett A.Martin."/>
            <person name="De Silva Nishadi"/>
        </authorList>
    </citation>
    <scope>NUCLEOTIDE SEQUENCE [LARGE SCALE GENOMIC DNA]</scope>
    <source>
        <strain evidence="7">UMC4404</strain>
    </source>
</reference>
<protein>
    <submittedName>
        <fullName evidence="6">Radical SAM domain-containing protein</fullName>
    </submittedName>
</protein>
<dbReference type="GO" id="GO:0003824">
    <property type="term" value="F:catalytic activity"/>
    <property type="evidence" value="ECO:0007669"/>
    <property type="project" value="InterPro"/>
</dbReference>
<organism evidence="6 7">
    <name type="scientific">Paraclostridium sordellii</name>
    <name type="common">Clostridium sordellii</name>
    <dbReference type="NCBI Taxonomy" id="1505"/>
    <lineage>
        <taxon>Bacteria</taxon>
        <taxon>Bacillati</taxon>
        <taxon>Bacillota</taxon>
        <taxon>Clostridia</taxon>
        <taxon>Peptostreptococcales</taxon>
        <taxon>Peptostreptococcaceae</taxon>
        <taxon>Paraclostridium</taxon>
    </lineage>
</organism>
<dbReference type="Gene3D" id="3.20.20.70">
    <property type="entry name" value="Aldolase class I"/>
    <property type="match status" value="1"/>
</dbReference>
<comment type="caution">
    <text evidence="6">The sequence shown here is derived from an EMBL/GenBank/DDBJ whole genome shotgun (WGS) entry which is preliminary data.</text>
</comment>
<dbReference type="NCBIfam" id="TIGR04085">
    <property type="entry name" value="rSAM_more_4Fe4S"/>
    <property type="match status" value="1"/>
</dbReference>
<evidence type="ECO:0000256" key="1">
    <source>
        <dbReference type="ARBA" id="ARBA00022691"/>
    </source>
</evidence>
<dbReference type="Proteomes" id="UP000049685">
    <property type="component" value="Unassembled WGS sequence"/>
</dbReference>
<evidence type="ECO:0000256" key="3">
    <source>
        <dbReference type="ARBA" id="ARBA00023004"/>
    </source>
</evidence>
<dbReference type="CDD" id="cd01335">
    <property type="entry name" value="Radical_SAM"/>
    <property type="match status" value="1"/>
</dbReference>
<evidence type="ECO:0000259" key="5">
    <source>
        <dbReference type="PROSITE" id="PS51918"/>
    </source>
</evidence>
<dbReference type="PANTHER" id="PTHR11228:SF7">
    <property type="entry name" value="PQQA PEPTIDE CYCLASE"/>
    <property type="match status" value="1"/>
</dbReference>
<proteinExistence type="predicted"/>
<dbReference type="InterPro" id="IPR007197">
    <property type="entry name" value="rSAM"/>
</dbReference>
<dbReference type="SUPFAM" id="SSF102114">
    <property type="entry name" value="Radical SAM enzymes"/>
    <property type="match status" value="1"/>
</dbReference>
<sequence>MLYKFSESTKIITNRNKVILGNIHTGQWIRISQEVYKIFKLGMDNNLDLKSLKEYLYDNEDRAYIDDMYMKLYKIGVIEDKFNKKDVKNKSILFEITNRCNLKCTHCGIDADGVISDKKELDTSKVKGVLDKLIQWNPESITLTGGEPMLRKDFFEILKYLKENYNGQTCVSTNGTLINEENVKLLTEFADQIDISIDGIDEETCSIVRGKGVFNKVISSVKLLQKLGFEKISLSMVFGNKNSHLKKEFINLNKSLKTYPIVREFKAIGRGETNKQLFYDKKEAESILDKEFIKGTFRKTFNICSCTAGKKEFFIRYNGDIYPCQSFLNEEYLIDNIMNIESLNYLKLDKCKGKKLDVLSLIDNLKCRDCKVNLFCWPCPGEIYEMVQNEECFNKTCEEIKPILYKEIWGEDL</sequence>
<dbReference type="SMART" id="SM00729">
    <property type="entry name" value="Elp3"/>
    <property type="match status" value="1"/>
</dbReference>
<accession>A0A9P1L112</accession>
<evidence type="ECO:0000313" key="7">
    <source>
        <dbReference type="Proteomes" id="UP000049685"/>
    </source>
</evidence>
<dbReference type="GO" id="GO:0051536">
    <property type="term" value="F:iron-sulfur cluster binding"/>
    <property type="evidence" value="ECO:0007669"/>
    <property type="project" value="UniProtKB-KW"/>
</dbReference>
<keyword evidence="2" id="KW-0479">Metal-binding</keyword>
<dbReference type="SFLD" id="SFLDG01386">
    <property type="entry name" value="main_SPASM_domain-containing"/>
    <property type="match status" value="1"/>
</dbReference>
<dbReference type="InterPro" id="IPR013785">
    <property type="entry name" value="Aldolase_TIM"/>
</dbReference>
<name>A0A9P1L112_PARSO</name>
<keyword evidence="4" id="KW-0411">Iron-sulfur</keyword>
<evidence type="ECO:0000256" key="2">
    <source>
        <dbReference type="ARBA" id="ARBA00022723"/>
    </source>
</evidence>
<dbReference type="InterPro" id="IPR058240">
    <property type="entry name" value="rSAM_sf"/>
</dbReference>
<dbReference type="InterPro" id="IPR023885">
    <property type="entry name" value="4Fe4S-binding_SPASM_dom"/>
</dbReference>
<dbReference type="PANTHER" id="PTHR11228">
    <property type="entry name" value="RADICAL SAM DOMAIN PROTEIN"/>
    <property type="match status" value="1"/>
</dbReference>